<organism evidence="1 2">
    <name type="scientific">Rhypophila decipiens</name>
    <dbReference type="NCBI Taxonomy" id="261697"/>
    <lineage>
        <taxon>Eukaryota</taxon>
        <taxon>Fungi</taxon>
        <taxon>Dikarya</taxon>
        <taxon>Ascomycota</taxon>
        <taxon>Pezizomycotina</taxon>
        <taxon>Sordariomycetes</taxon>
        <taxon>Sordariomycetidae</taxon>
        <taxon>Sordariales</taxon>
        <taxon>Naviculisporaceae</taxon>
        <taxon>Rhypophila</taxon>
    </lineage>
</organism>
<reference evidence="1" key="1">
    <citation type="journal article" date="2023" name="Mol. Phylogenet. Evol.">
        <title>Genome-scale phylogeny and comparative genomics of the fungal order Sordariales.</title>
        <authorList>
            <person name="Hensen N."/>
            <person name="Bonometti L."/>
            <person name="Westerberg I."/>
            <person name="Brannstrom I.O."/>
            <person name="Guillou S."/>
            <person name="Cros-Aarteil S."/>
            <person name="Calhoun S."/>
            <person name="Haridas S."/>
            <person name="Kuo A."/>
            <person name="Mondo S."/>
            <person name="Pangilinan J."/>
            <person name="Riley R."/>
            <person name="LaButti K."/>
            <person name="Andreopoulos B."/>
            <person name="Lipzen A."/>
            <person name="Chen C."/>
            <person name="Yan M."/>
            <person name="Daum C."/>
            <person name="Ng V."/>
            <person name="Clum A."/>
            <person name="Steindorff A."/>
            <person name="Ohm R.A."/>
            <person name="Martin F."/>
            <person name="Silar P."/>
            <person name="Natvig D.O."/>
            <person name="Lalanne C."/>
            <person name="Gautier V."/>
            <person name="Ament-Velasquez S.L."/>
            <person name="Kruys A."/>
            <person name="Hutchinson M.I."/>
            <person name="Powell A.J."/>
            <person name="Barry K."/>
            <person name="Miller A.N."/>
            <person name="Grigoriev I.V."/>
            <person name="Debuchy R."/>
            <person name="Gladieux P."/>
            <person name="Hiltunen Thoren M."/>
            <person name="Johannesson H."/>
        </authorList>
    </citation>
    <scope>NUCLEOTIDE SEQUENCE</scope>
    <source>
        <strain evidence="1">PSN293</strain>
    </source>
</reference>
<dbReference type="Proteomes" id="UP001301769">
    <property type="component" value="Unassembled WGS sequence"/>
</dbReference>
<reference evidence="1" key="2">
    <citation type="submission" date="2023-05" db="EMBL/GenBank/DDBJ databases">
        <authorList>
            <consortium name="Lawrence Berkeley National Laboratory"/>
            <person name="Steindorff A."/>
            <person name="Hensen N."/>
            <person name="Bonometti L."/>
            <person name="Westerberg I."/>
            <person name="Brannstrom I.O."/>
            <person name="Guillou S."/>
            <person name="Cros-Aarteil S."/>
            <person name="Calhoun S."/>
            <person name="Haridas S."/>
            <person name="Kuo A."/>
            <person name="Mondo S."/>
            <person name="Pangilinan J."/>
            <person name="Riley R."/>
            <person name="Labutti K."/>
            <person name="Andreopoulos B."/>
            <person name="Lipzen A."/>
            <person name="Chen C."/>
            <person name="Yanf M."/>
            <person name="Daum C."/>
            <person name="Ng V."/>
            <person name="Clum A."/>
            <person name="Ohm R."/>
            <person name="Martin F."/>
            <person name="Silar P."/>
            <person name="Natvig D."/>
            <person name="Lalanne C."/>
            <person name="Gautier V."/>
            <person name="Ament-Velasquez S.L."/>
            <person name="Kruys A."/>
            <person name="Hutchinson M.I."/>
            <person name="Powell A.J."/>
            <person name="Barry K."/>
            <person name="Miller A.N."/>
            <person name="Grigoriev I.V."/>
            <person name="Debuchy R."/>
            <person name="Gladieux P."/>
            <person name="Thoren M.H."/>
            <person name="Johannesson H."/>
        </authorList>
    </citation>
    <scope>NUCLEOTIDE SEQUENCE</scope>
    <source>
        <strain evidence="1">PSN293</strain>
    </source>
</reference>
<dbReference type="Pfam" id="PF04749">
    <property type="entry name" value="PLAC8"/>
    <property type="match status" value="1"/>
</dbReference>
<accession>A0AAN7B7Q2</accession>
<dbReference type="InterPro" id="IPR006461">
    <property type="entry name" value="PLAC_motif_containing"/>
</dbReference>
<dbReference type="AlphaFoldDB" id="A0AAN7B7Q2"/>
<name>A0AAN7B7Q2_9PEZI</name>
<dbReference type="EMBL" id="MU858109">
    <property type="protein sequence ID" value="KAK4213384.1"/>
    <property type="molecule type" value="Genomic_DNA"/>
</dbReference>
<evidence type="ECO:0000313" key="2">
    <source>
        <dbReference type="Proteomes" id="UP001301769"/>
    </source>
</evidence>
<dbReference type="NCBIfam" id="TIGR01571">
    <property type="entry name" value="A_thal_Cys_rich"/>
    <property type="match status" value="1"/>
</dbReference>
<protein>
    <submittedName>
        <fullName evidence="1">PLAC8 family-domain-containing protein</fullName>
    </submittedName>
</protein>
<gene>
    <name evidence="1" type="ORF">QBC37DRAFT_388018</name>
</gene>
<evidence type="ECO:0000313" key="1">
    <source>
        <dbReference type="EMBL" id="KAK4213384.1"/>
    </source>
</evidence>
<sequence>MGHDHEHIKEGEWQTGLCDCCGGGHCCVGTFCPCLMVQKTQTWLSNPSDSNPSGCGTTCLAYTALQYTCGFGFCVEWGQRRAIRHKFGIKDGSKATDCLTPFCCPCCAAIQEFTEVERRRLIGANGVVKDGYVAPGGMTMGH</sequence>
<keyword evidence="2" id="KW-1185">Reference proteome</keyword>
<proteinExistence type="predicted"/>
<comment type="caution">
    <text evidence="1">The sequence shown here is derived from an EMBL/GenBank/DDBJ whole genome shotgun (WGS) entry which is preliminary data.</text>
</comment>
<dbReference type="PANTHER" id="PTHR15907">
    <property type="entry name" value="DUF614 FAMILY PROTEIN-RELATED"/>
    <property type="match status" value="1"/>
</dbReference>